<organism evidence="1 2">
    <name type="scientific">Bradyrhizobium erythrophlei</name>
    <dbReference type="NCBI Taxonomy" id="1437360"/>
    <lineage>
        <taxon>Bacteria</taxon>
        <taxon>Pseudomonadati</taxon>
        <taxon>Pseudomonadota</taxon>
        <taxon>Alphaproteobacteria</taxon>
        <taxon>Hyphomicrobiales</taxon>
        <taxon>Nitrobacteraceae</taxon>
        <taxon>Bradyrhizobium</taxon>
    </lineage>
</organism>
<dbReference type="AlphaFoldDB" id="A0A1M7U1I9"/>
<dbReference type="EMBL" id="LT670849">
    <property type="protein sequence ID" value="SHN76808.1"/>
    <property type="molecule type" value="Genomic_DNA"/>
</dbReference>
<reference evidence="2" key="1">
    <citation type="submission" date="2016-11" db="EMBL/GenBank/DDBJ databases">
        <authorList>
            <person name="Varghese N."/>
            <person name="Submissions S."/>
        </authorList>
    </citation>
    <scope>NUCLEOTIDE SEQUENCE [LARGE SCALE GENOMIC DNA]</scope>
    <source>
        <strain evidence="2">GAS401</strain>
    </source>
</reference>
<accession>A0A1M7U1I9</accession>
<proteinExistence type="predicted"/>
<dbReference type="RefSeq" id="WP_072819157.1">
    <property type="nucleotide sequence ID" value="NZ_LT670849.1"/>
</dbReference>
<dbReference type="Proteomes" id="UP000184096">
    <property type="component" value="Chromosome I"/>
</dbReference>
<keyword evidence="2" id="KW-1185">Reference proteome</keyword>
<evidence type="ECO:0000313" key="1">
    <source>
        <dbReference type="EMBL" id="SHN76808.1"/>
    </source>
</evidence>
<sequence>MASRRRPRIRSSSTLGWSGLAGVLLLLLAIGSGGALAYFYFAAPERPVLDAKTLCPVDGAKGITVVLVDTSDDLPDTTRREVLGQLDDMITTLPPFYKLDIRVLDIAGARSRSLFSKCNPGDGAGLSEWTDNPRIARLRWIEDFRKPAADAVKNSISSAKSNSSPIMAAIQDIAIGEFSSAASENARKTLYVISDMIEYTRDYSQYPRAGDLSFQRYRQSPAYLKFRTDLHGATVILRYVTRQTGSQQIVDSTKHMEFWKAWIEDNRGSFGGVKRLQGA</sequence>
<evidence type="ECO:0000313" key="2">
    <source>
        <dbReference type="Proteomes" id="UP000184096"/>
    </source>
</evidence>
<dbReference type="OrthoDB" id="7551043at2"/>
<protein>
    <submittedName>
        <fullName evidence="1">Uncharacterized protein</fullName>
    </submittedName>
</protein>
<gene>
    <name evidence="1" type="ORF">SAMN05444170_3312</name>
</gene>
<name>A0A1M7U1I9_9BRAD</name>